<dbReference type="PANTHER" id="PTHR43861">
    <property type="entry name" value="TRANS-ACONITATE 2-METHYLTRANSFERASE-RELATED"/>
    <property type="match status" value="1"/>
</dbReference>
<dbReference type="CDD" id="cd02440">
    <property type="entry name" value="AdoMet_MTases"/>
    <property type="match status" value="1"/>
</dbReference>
<organism evidence="1">
    <name type="scientific">marine sediment metagenome</name>
    <dbReference type="NCBI Taxonomy" id="412755"/>
    <lineage>
        <taxon>unclassified sequences</taxon>
        <taxon>metagenomes</taxon>
        <taxon>ecological metagenomes</taxon>
    </lineage>
</organism>
<name>A0A0F8ZXT4_9ZZZZ</name>
<dbReference type="SUPFAM" id="SSF53335">
    <property type="entry name" value="S-adenosyl-L-methionine-dependent methyltransferases"/>
    <property type="match status" value="1"/>
</dbReference>
<comment type="caution">
    <text evidence="1">The sequence shown here is derived from an EMBL/GenBank/DDBJ whole genome shotgun (WGS) entry which is preliminary data.</text>
</comment>
<evidence type="ECO:0000313" key="1">
    <source>
        <dbReference type="EMBL" id="KKK90660.1"/>
    </source>
</evidence>
<sequence length="261" mass="30166">MDRDNDFINKEHEFLDKVSATYKMSESVYSRVKREFAIHTFLPFMQFDKDGSGKGTALQLGCADGFETKMLSGLVKKLDVLDGSEDFITECKKTNYPNVRFMHTLFEEYSIPQDDEKYDYVFASYVFEHVFDVQTVLDMIKSVLKPSGFVFVTVPNGRALSRQLALHMKIISGLWELTDNDKNHGHRRVYSRVTLNDDMENGGFEVVVQGGLLFKLLADFQMDKLLEDEFLTREHLEGLYKLGMEYPDMCDSLCSVCRMKR</sequence>
<evidence type="ECO:0008006" key="2">
    <source>
        <dbReference type="Google" id="ProtNLM"/>
    </source>
</evidence>
<dbReference type="EMBL" id="LAZR01048997">
    <property type="protein sequence ID" value="KKK90660.1"/>
    <property type="molecule type" value="Genomic_DNA"/>
</dbReference>
<accession>A0A0F8ZXT4</accession>
<dbReference type="Pfam" id="PF13489">
    <property type="entry name" value="Methyltransf_23"/>
    <property type="match status" value="1"/>
</dbReference>
<reference evidence="1" key="1">
    <citation type="journal article" date="2015" name="Nature">
        <title>Complex archaea that bridge the gap between prokaryotes and eukaryotes.</title>
        <authorList>
            <person name="Spang A."/>
            <person name="Saw J.H."/>
            <person name="Jorgensen S.L."/>
            <person name="Zaremba-Niedzwiedzka K."/>
            <person name="Martijn J."/>
            <person name="Lind A.E."/>
            <person name="van Eijk R."/>
            <person name="Schleper C."/>
            <person name="Guy L."/>
            <person name="Ettema T.J."/>
        </authorList>
    </citation>
    <scope>NUCLEOTIDE SEQUENCE</scope>
</reference>
<dbReference type="InterPro" id="IPR029063">
    <property type="entry name" value="SAM-dependent_MTases_sf"/>
</dbReference>
<dbReference type="AlphaFoldDB" id="A0A0F8ZXT4"/>
<protein>
    <recommendedName>
        <fullName evidence="2">Methyltransferase type 11 domain-containing protein</fullName>
    </recommendedName>
</protein>
<gene>
    <name evidence="1" type="ORF">LCGC14_2720780</name>
</gene>
<proteinExistence type="predicted"/>
<dbReference type="Gene3D" id="3.40.50.150">
    <property type="entry name" value="Vaccinia Virus protein VP39"/>
    <property type="match status" value="1"/>
</dbReference>